<evidence type="ECO:0000313" key="1">
    <source>
        <dbReference type="EMBL" id="MCM1981246.1"/>
    </source>
</evidence>
<keyword evidence="2" id="KW-1185">Reference proteome</keyword>
<sequence length="228" mass="26076">MPGVSAIVFGAKHLTKEEIQGKRVIDVGACDFNGSIRPLIESWKPSEYIGVDIIEGPCVDIVCSADNLVEKFGKESFDVVISVEMLEHSRCWQKSISNMKQICKPEGFIMLTTRSYGYPCHGYPNDFWRFELEDMKNIFDDCDILALEEDYQAPGIFIKTRKPKAFQENYLSDYKLYSMVTNGPINILTDNDFKSPYFYRLGMKQKIKNLASTFIRDSGKLVSNLMQI</sequence>
<dbReference type="GO" id="GO:0032259">
    <property type="term" value="P:methylation"/>
    <property type="evidence" value="ECO:0007669"/>
    <property type="project" value="UniProtKB-KW"/>
</dbReference>
<gene>
    <name evidence="1" type="ORF">QQ91_0000150</name>
</gene>
<accession>A0ABD4SWY8</accession>
<evidence type="ECO:0000313" key="2">
    <source>
        <dbReference type="Proteomes" id="UP000031561"/>
    </source>
</evidence>
<keyword evidence="1" id="KW-0808">Transferase</keyword>
<organism evidence="1 2">
    <name type="scientific">Lyngbya confervoides BDU141951</name>
    <dbReference type="NCBI Taxonomy" id="1574623"/>
    <lineage>
        <taxon>Bacteria</taxon>
        <taxon>Bacillati</taxon>
        <taxon>Cyanobacteriota</taxon>
        <taxon>Cyanophyceae</taxon>
        <taxon>Oscillatoriophycideae</taxon>
        <taxon>Oscillatoriales</taxon>
        <taxon>Microcoleaceae</taxon>
        <taxon>Lyngbya</taxon>
    </lineage>
</organism>
<dbReference type="AlphaFoldDB" id="A0ABD4SWY8"/>
<dbReference type="GO" id="GO:0008168">
    <property type="term" value="F:methyltransferase activity"/>
    <property type="evidence" value="ECO:0007669"/>
    <property type="project" value="UniProtKB-KW"/>
</dbReference>
<dbReference type="Proteomes" id="UP000031561">
    <property type="component" value="Unassembled WGS sequence"/>
</dbReference>
<dbReference type="EMBL" id="JTHE03000003">
    <property type="protein sequence ID" value="MCM1981246.1"/>
    <property type="molecule type" value="Genomic_DNA"/>
</dbReference>
<name>A0ABD4SWY8_9CYAN</name>
<proteinExistence type="predicted"/>
<dbReference type="Pfam" id="PF13489">
    <property type="entry name" value="Methyltransf_23"/>
    <property type="match status" value="1"/>
</dbReference>
<reference evidence="1 2" key="1">
    <citation type="journal article" date="2015" name="Genome Announc.">
        <title>Draft Genome Sequence of Filamentous Marine Cyanobacterium Lyngbya confervoides Strain BDU141951.</title>
        <authorList>
            <person name="Chandrababunaidu M.M."/>
            <person name="Sen D."/>
            <person name="Tripathy S."/>
        </authorList>
    </citation>
    <scope>NUCLEOTIDE SEQUENCE [LARGE SCALE GENOMIC DNA]</scope>
    <source>
        <strain evidence="1 2">BDU141951</strain>
    </source>
</reference>
<dbReference type="Gene3D" id="3.40.50.150">
    <property type="entry name" value="Vaccinia Virus protein VP39"/>
    <property type="match status" value="1"/>
</dbReference>
<dbReference type="InterPro" id="IPR029063">
    <property type="entry name" value="SAM-dependent_MTases_sf"/>
</dbReference>
<keyword evidence="1" id="KW-0489">Methyltransferase</keyword>
<comment type="caution">
    <text evidence="1">The sequence shown here is derived from an EMBL/GenBank/DDBJ whole genome shotgun (WGS) entry which is preliminary data.</text>
</comment>
<dbReference type="RefSeq" id="WP_166283748.1">
    <property type="nucleotide sequence ID" value="NZ_JTHE03000003.1"/>
</dbReference>
<protein>
    <submittedName>
        <fullName evidence="1">Class I SAM-dependent methyltransferase</fullName>
    </submittedName>
</protein>
<dbReference type="SUPFAM" id="SSF53335">
    <property type="entry name" value="S-adenosyl-L-methionine-dependent methyltransferases"/>
    <property type="match status" value="1"/>
</dbReference>